<accession>W0EWA2</accession>
<dbReference type="Proteomes" id="UP000018901">
    <property type="component" value="Chromosome"/>
</dbReference>
<evidence type="ECO:0000313" key="1">
    <source>
        <dbReference type="EMBL" id="AHF13828.1"/>
    </source>
</evidence>
<dbReference type="EMBL" id="CP007034">
    <property type="protein sequence ID" value="AHF13828.1"/>
    <property type="molecule type" value="Genomic_DNA"/>
</dbReference>
<proteinExistence type="predicted"/>
<organism evidence="1 2">
    <name type="scientific">Barnesiella viscericola DSM 18177</name>
    <dbReference type="NCBI Taxonomy" id="880074"/>
    <lineage>
        <taxon>Bacteria</taxon>
        <taxon>Pseudomonadati</taxon>
        <taxon>Bacteroidota</taxon>
        <taxon>Bacteroidia</taxon>
        <taxon>Bacteroidales</taxon>
        <taxon>Barnesiellaceae</taxon>
        <taxon>Barnesiella</taxon>
    </lineage>
</organism>
<dbReference type="HOGENOM" id="CLU_3149913_0_0_10"/>
<keyword evidence="2" id="KW-1185">Reference proteome</keyword>
<reference evidence="1 2" key="1">
    <citation type="submission" date="2013-12" db="EMBL/GenBank/DDBJ databases">
        <authorList>
            <consortium name="DOE Joint Genome Institute"/>
            <person name="Eisen J."/>
            <person name="Huntemann M."/>
            <person name="Han J."/>
            <person name="Chen A."/>
            <person name="Kyrpides N."/>
            <person name="Mavromatis K."/>
            <person name="Markowitz V."/>
            <person name="Palaniappan K."/>
            <person name="Ivanova N."/>
            <person name="Schaumberg A."/>
            <person name="Pati A."/>
            <person name="Liolios K."/>
            <person name="Nordberg H.P."/>
            <person name="Cantor M.N."/>
            <person name="Hua S.X."/>
            <person name="Woyke T."/>
        </authorList>
    </citation>
    <scope>NUCLEOTIDE SEQUENCE [LARGE SCALE GENOMIC DNA]</scope>
    <source>
        <strain evidence="2">DSM 18177</strain>
    </source>
</reference>
<name>W0EWA2_9BACT</name>
<gene>
    <name evidence="1" type="ORF">BARVI_07740</name>
</gene>
<protein>
    <submittedName>
        <fullName evidence="1">Uncharacterized protein</fullName>
    </submittedName>
</protein>
<evidence type="ECO:0000313" key="2">
    <source>
        <dbReference type="Proteomes" id="UP000018901"/>
    </source>
</evidence>
<dbReference type="STRING" id="880074.BARVI_07740"/>
<sequence>MLPRGIFVFIHNRATKQQHLAPAPVVMGQNEREAVIDRLPFPIYIRLE</sequence>
<dbReference type="AlphaFoldDB" id="W0EWA2"/>
<dbReference type="KEGG" id="bvs:BARVI_07740"/>